<gene>
    <name evidence="3" type="ORF">D9758_000496</name>
</gene>
<evidence type="ECO:0000259" key="2">
    <source>
        <dbReference type="Pfam" id="PF21666"/>
    </source>
</evidence>
<feature type="domain" description="DUF4246" evidence="2">
    <location>
        <begin position="38"/>
        <end position="80"/>
    </location>
</feature>
<dbReference type="PANTHER" id="PTHR33119">
    <property type="entry name" value="IFI3P"/>
    <property type="match status" value="1"/>
</dbReference>
<dbReference type="InterPro" id="IPR049192">
    <property type="entry name" value="DUF4246_C"/>
</dbReference>
<reference evidence="3 4" key="1">
    <citation type="journal article" date="2020" name="ISME J.">
        <title>Uncovering the hidden diversity of litter-decomposition mechanisms in mushroom-forming fungi.</title>
        <authorList>
            <person name="Floudas D."/>
            <person name="Bentzer J."/>
            <person name="Ahren D."/>
            <person name="Johansson T."/>
            <person name="Persson P."/>
            <person name="Tunlid A."/>
        </authorList>
    </citation>
    <scope>NUCLEOTIDE SEQUENCE [LARGE SCALE GENOMIC DNA]</scope>
    <source>
        <strain evidence="3 4">CBS 291.85</strain>
    </source>
</reference>
<comment type="caution">
    <text evidence="3">The sequence shown here is derived from an EMBL/GenBank/DDBJ whole genome shotgun (WGS) entry which is preliminary data.</text>
</comment>
<evidence type="ECO:0000259" key="1">
    <source>
        <dbReference type="Pfam" id="PF14033"/>
    </source>
</evidence>
<accession>A0A8H5H1S8</accession>
<evidence type="ECO:0000313" key="4">
    <source>
        <dbReference type="Proteomes" id="UP000559256"/>
    </source>
</evidence>
<dbReference type="Pfam" id="PF14033">
    <property type="entry name" value="DUF4246"/>
    <property type="match status" value="1"/>
</dbReference>
<protein>
    <submittedName>
        <fullName evidence="3">Uncharacterized protein</fullName>
    </submittedName>
</protein>
<dbReference type="Proteomes" id="UP000559256">
    <property type="component" value="Unassembled WGS sequence"/>
</dbReference>
<evidence type="ECO:0000313" key="3">
    <source>
        <dbReference type="EMBL" id="KAF5375214.1"/>
    </source>
</evidence>
<dbReference type="InterPro" id="IPR025340">
    <property type="entry name" value="DUF4246"/>
</dbReference>
<organism evidence="3 4">
    <name type="scientific">Tetrapyrgos nigripes</name>
    <dbReference type="NCBI Taxonomy" id="182062"/>
    <lineage>
        <taxon>Eukaryota</taxon>
        <taxon>Fungi</taxon>
        <taxon>Dikarya</taxon>
        <taxon>Basidiomycota</taxon>
        <taxon>Agaricomycotina</taxon>
        <taxon>Agaricomycetes</taxon>
        <taxon>Agaricomycetidae</taxon>
        <taxon>Agaricales</taxon>
        <taxon>Marasmiineae</taxon>
        <taxon>Marasmiaceae</taxon>
        <taxon>Tetrapyrgos</taxon>
    </lineage>
</organism>
<dbReference type="EMBL" id="JAACJM010000001">
    <property type="protein sequence ID" value="KAF5375214.1"/>
    <property type="molecule type" value="Genomic_DNA"/>
</dbReference>
<dbReference type="OrthoDB" id="415532at2759"/>
<sequence length="566" mass="65124">MNQHGGYRHPFLVGTHFFGGVGGSSGHSSLILLAKSEAMTDNPRTITELAMNQLSYQLRSRPDWWKHHRDQSVRAKWAAEASARNYDVRTPSANATIELSQKQVEYILDELVGYASLRDEPNSCQVSCFERIWESKSLFDPLLISSFNDEISHFRAPARKRQGTNCIRAIVDPSLHPLVYNKTWVSLTEGKSRPSSQTCPPPQATDIYTLSQKFCFLPTDIHISSTGHVEFLSYINNIHPRHDKLYDILSTILTHFLPLFEHCLTDLHRNNPLHQRIQGSCRYTVWDEPDQPEFSDDDEGWSNYEREVLDWALNRPINLPDVPATGYPGGIEYRRHVVDLKSKKLQVVVRVSEINLKPGDQTYFSSPYHVEGMKNERIVVCGRFYSCVENIKCCEIQFRMAVTYPRGFSAGDSGATLRTWGLRDGDSSHQYIGSVPIRTGLSIVFPNIYQHRHTPLQLLDPTKDGRMTVVSFLLIDPDIPPIISTSNVAPQQKEWIREALDESLDERIPVEIVEKIMEEVEGVMEEEESWAYSEEMLRERTEFWKRNDNYHFCIPFDIWHGPEIIR</sequence>
<dbReference type="PANTHER" id="PTHR33119:SF1">
    <property type="entry name" value="FE2OG DIOXYGENASE DOMAIN-CONTAINING PROTEIN"/>
    <property type="match status" value="1"/>
</dbReference>
<keyword evidence="4" id="KW-1185">Reference proteome</keyword>
<dbReference type="Pfam" id="PF21666">
    <property type="entry name" value="DUF4246_N"/>
    <property type="match status" value="1"/>
</dbReference>
<dbReference type="InterPro" id="IPR049207">
    <property type="entry name" value="DUF4246_N"/>
</dbReference>
<proteinExistence type="predicted"/>
<name>A0A8H5H1S8_9AGAR</name>
<feature type="domain" description="DUF4246" evidence="1">
    <location>
        <begin position="102"/>
        <end position="498"/>
    </location>
</feature>
<dbReference type="AlphaFoldDB" id="A0A8H5H1S8"/>